<evidence type="ECO:0000256" key="1">
    <source>
        <dbReference type="SAM" id="MobiDB-lite"/>
    </source>
</evidence>
<feature type="region of interest" description="Disordered" evidence="1">
    <location>
        <begin position="1"/>
        <end position="32"/>
    </location>
</feature>
<organism evidence="2 3">
    <name type="scientific">Eleginops maclovinus</name>
    <name type="common">Patagonian blennie</name>
    <name type="synonym">Eleginus maclovinus</name>
    <dbReference type="NCBI Taxonomy" id="56733"/>
    <lineage>
        <taxon>Eukaryota</taxon>
        <taxon>Metazoa</taxon>
        <taxon>Chordata</taxon>
        <taxon>Craniata</taxon>
        <taxon>Vertebrata</taxon>
        <taxon>Euteleostomi</taxon>
        <taxon>Actinopterygii</taxon>
        <taxon>Neopterygii</taxon>
        <taxon>Teleostei</taxon>
        <taxon>Neoteleostei</taxon>
        <taxon>Acanthomorphata</taxon>
        <taxon>Eupercaria</taxon>
        <taxon>Perciformes</taxon>
        <taxon>Notothenioidei</taxon>
        <taxon>Eleginopidae</taxon>
        <taxon>Eleginops</taxon>
    </lineage>
</organism>
<protein>
    <submittedName>
        <fullName evidence="2">Uncharacterized protein</fullName>
    </submittedName>
</protein>
<feature type="region of interest" description="Disordered" evidence="1">
    <location>
        <begin position="311"/>
        <end position="336"/>
    </location>
</feature>
<feature type="compositionally biased region" description="Gly residues" evidence="1">
    <location>
        <begin position="311"/>
        <end position="324"/>
    </location>
</feature>
<dbReference type="PANTHER" id="PTHR23186:SF4">
    <property type="entry name" value="GH22790P"/>
    <property type="match status" value="1"/>
</dbReference>
<dbReference type="EMBL" id="JAUZQC010000003">
    <property type="protein sequence ID" value="KAK5873257.1"/>
    <property type="molecule type" value="Genomic_DNA"/>
</dbReference>
<proteinExistence type="predicted"/>
<reference evidence="2 3" key="1">
    <citation type="journal article" date="2023" name="Genes (Basel)">
        <title>Chromosome-Level Genome Assembly and Circadian Gene Repertoire of the Patagonia Blennie Eleginops maclovinus-The Closest Ancestral Proxy of Antarctic Cryonotothenioids.</title>
        <authorList>
            <person name="Cheng C.C."/>
            <person name="Rivera-Colon A.G."/>
            <person name="Minhas B.F."/>
            <person name="Wilson L."/>
            <person name="Rayamajhi N."/>
            <person name="Vargas-Chacoff L."/>
            <person name="Catchen J.M."/>
        </authorList>
    </citation>
    <scope>NUCLEOTIDE SEQUENCE [LARGE SCALE GENOMIC DNA]</scope>
    <source>
        <strain evidence="2">JMC-PN-2008</strain>
    </source>
</reference>
<dbReference type="GO" id="GO:0048513">
    <property type="term" value="P:animal organ development"/>
    <property type="evidence" value="ECO:0007669"/>
    <property type="project" value="TreeGrafter"/>
</dbReference>
<feature type="compositionally biased region" description="Low complexity" evidence="1">
    <location>
        <begin position="195"/>
        <end position="208"/>
    </location>
</feature>
<keyword evidence="3" id="KW-1185">Reference proteome</keyword>
<feature type="region of interest" description="Disordered" evidence="1">
    <location>
        <begin position="176"/>
        <end position="212"/>
    </location>
</feature>
<dbReference type="PANTHER" id="PTHR23186">
    <property type="entry name" value="RETINOIC ACID-INDUCED PROTEIN 2"/>
    <property type="match status" value="1"/>
</dbReference>
<dbReference type="AlphaFoldDB" id="A0AAN7YCY5"/>
<comment type="caution">
    <text evidence="2">The sequence shown here is derived from an EMBL/GenBank/DDBJ whole genome shotgun (WGS) entry which is preliminary data.</text>
</comment>
<accession>A0AAN7YCY5</accession>
<sequence>MEDHVTQTELCSTDGGVGGKEESAVDPPPDGASCRDGAAATLGGCAVKVSTTVLHPVCLADPPLMLPLHLQGEAPYLITSQTPGSLPLVLDQLSSPQLPPLTYTLTPPADQKSQEMLTLLQDLLSQGGAGAFCPPPPYISPLAPLVPPPTLLVPYPVIIPLPVPLPVPLPIPVPPQEDSKGGLQRAVCSKSTQTSDSAPLPAATSSPPKDQALDLTVRGGAVFLKHEPLPGPEQDGLLDLSVGRRNLGGLQDSKLHWMGMDRSSGYSGSQGGAGSLPHPDLELLSSPQKVLVSVQDAALICGIRGLSGGGQQVYGGPSSPGGGQDPHRKKKSRVLKVRKVSPQEIHFLSVKKPKLLPRK</sequence>
<evidence type="ECO:0000313" key="2">
    <source>
        <dbReference type="EMBL" id="KAK5873257.1"/>
    </source>
</evidence>
<dbReference type="GO" id="GO:0005634">
    <property type="term" value="C:nucleus"/>
    <property type="evidence" value="ECO:0007669"/>
    <property type="project" value="TreeGrafter"/>
</dbReference>
<dbReference type="Proteomes" id="UP001346869">
    <property type="component" value="Unassembled WGS sequence"/>
</dbReference>
<feature type="compositionally biased region" description="Basic residues" evidence="1">
    <location>
        <begin position="327"/>
        <end position="336"/>
    </location>
</feature>
<reference evidence="2 3" key="2">
    <citation type="journal article" date="2023" name="Mol. Biol. Evol.">
        <title>Genomics of Secondarily Temperate Adaptation in the Only Non-Antarctic Icefish.</title>
        <authorList>
            <person name="Rivera-Colon A.G."/>
            <person name="Rayamajhi N."/>
            <person name="Minhas B.F."/>
            <person name="Madrigal G."/>
            <person name="Bilyk K.T."/>
            <person name="Yoon V."/>
            <person name="Hune M."/>
            <person name="Gregory S."/>
            <person name="Cheng C.H.C."/>
            <person name="Catchen J.M."/>
        </authorList>
    </citation>
    <scope>NUCLEOTIDE SEQUENCE [LARGE SCALE GENOMIC DNA]</scope>
    <source>
        <strain evidence="2">JMC-PN-2008</strain>
    </source>
</reference>
<name>A0AAN7YCY5_ELEMC</name>
<dbReference type="InterPro" id="IPR026092">
    <property type="entry name" value="RAI2/SOBP"/>
</dbReference>
<gene>
    <name evidence="2" type="ORF">PBY51_018315</name>
</gene>
<evidence type="ECO:0000313" key="3">
    <source>
        <dbReference type="Proteomes" id="UP001346869"/>
    </source>
</evidence>